<accession>A0A146JW58</accession>
<protein>
    <submittedName>
        <fullName evidence="1">Uncharacterized protein</fullName>
    </submittedName>
</protein>
<sequence length="324" mass="38104">RTVLDNSNLDFSYFPDIRGVILPQSVEQVKISFGQISQCASILENNPNITIMGNKTVLYQNFKFVLVHDQFDFRILHNAARIREVEIHANAKCVFGFVDYVFVSQTQNVQIQFKNSSYHKKRLWLNVYEHQDFFLPVCNHFAPKLSFINELILQTYSANVFDCTLLKNYQLQFLQVDCHVLNLDQLDLTKLKDLRVQTTNCSLIPMLRLGIKVGAQTPPQKFNLIMKAVNPSFCRVQRHVKLIKRQYAKQPVYELSFKDMKEQLRFSSDDIKPMSMGDICAKYKLVSDYDQRMKTQIQTMKTTNEIIWQKCRHQNEFLFNSYRK</sequence>
<feature type="non-terminal residue" evidence="1">
    <location>
        <position position="1"/>
    </location>
</feature>
<evidence type="ECO:0000313" key="1">
    <source>
        <dbReference type="EMBL" id="JAP88800.1"/>
    </source>
</evidence>
<gene>
    <name evidence="1" type="ORF">TPC1_31705</name>
</gene>
<dbReference type="EMBL" id="GDID01007806">
    <property type="protein sequence ID" value="JAP88800.1"/>
    <property type="molecule type" value="Transcribed_RNA"/>
</dbReference>
<reference evidence="1" key="1">
    <citation type="submission" date="2015-07" db="EMBL/GenBank/DDBJ databases">
        <title>Adaptation to a free-living lifestyle via gene acquisitions in the diplomonad Trepomonas sp. PC1.</title>
        <authorList>
            <person name="Xu F."/>
            <person name="Jerlstrom-Hultqvist J."/>
            <person name="Kolisko M."/>
            <person name="Simpson A.G.B."/>
            <person name="Roger A.J."/>
            <person name="Svard S.G."/>
            <person name="Andersson J.O."/>
        </authorList>
    </citation>
    <scope>NUCLEOTIDE SEQUENCE</scope>
    <source>
        <strain evidence="1">PC1</strain>
    </source>
</reference>
<proteinExistence type="predicted"/>
<feature type="non-terminal residue" evidence="1">
    <location>
        <position position="324"/>
    </location>
</feature>
<organism evidence="1">
    <name type="scientific">Trepomonas sp. PC1</name>
    <dbReference type="NCBI Taxonomy" id="1076344"/>
    <lineage>
        <taxon>Eukaryota</taxon>
        <taxon>Metamonada</taxon>
        <taxon>Diplomonadida</taxon>
        <taxon>Hexamitidae</taxon>
        <taxon>Hexamitinae</taxon>
        <taxon>Trepomonas</taxon>
    </lineage>
</organism>
<dbReference type="AlphaFoldDB" id="A0A146JW58"/>
<name>A0A146JW58_9EUKA</name>